<keyword evidence="2 5" id="KW-0812">Transmembrane</keyword>
<dbReference type="eggNOG" id="COG1286">
    <property type="taxonomic scope" value="Bacteria"/>
</dbReference>
<evidence type="ECO:0000256" key="2">
    <source>
        <dbReference type="ARBA" id="ARBA00022692"/>
    </source>
</evidence>
<organism evidence="6 7">
    <name type="scientific">Martelella mediterranea DSM 17316</name>
    <dbReference type="NCBI Taxonomy" id="1122214"/>
    <lineage>
        <taxon>Bacteria</taxon>
        <taxon>Pseudomonadati</taxon>
        <taxon>Pseudomonadota</taxon>
        <taxon>Alphaproteobacteria</taxon>
        <taxon>Hyphomicrobiales</taxon>
        <taxon>Aurantimonadaceae</taxon>
        <taxon>Martelella</taxon>
    </lineage>
</organism>
<dbReference type="AlphaFoldDB" id="A0A1U9Z2Q4"/>
<dbReference type="Proteomes" id="UP000191135">
    <property type="component" value="Chromosome"/>
</dbReference>
<dbReference type="EMBL" id="CP020330">
    <property type="protein sequence ID" value="AQZ51983.1"/>
    <property type="molecule type" value="Genomic_DNA"/>
</dbReference>
<dbReference type="STRING" id="1122214.Mame_02657"/>
<evidence type="ECO:0000313" key="7">
    <source>
        <dbReference type="Proteomes" id="UP000191135"/>
    </source>
</evidence>
<sequence length="196" mass="21243">MPVTLFDLIVVLVVLFSALLAMVRGLSREILALLAWGLSAVIAYLGYPYLAPMLQNLLSDPRLAMAAAFAIIFLVALLLLSLVTTRFADYIIDSRVGVLDRSLGFVFGLLRGVLILAVAVAFWNWLVGDAQSPDWIRNAKSKPLLDILADKLEALLPGGEEIETYLVPAQGRVVAEIDGKTIVILPPDVQASTETI</sequence>
<reference evidence="6 7" key="1">
    <citation type="submission" date="2017-03" db="EMBL/GenBank/DDBJ databases">
        <title>Foreign affairs: Plasmid Transfer between Roseobacters and Rhizobia.</title>
        <authorList>
            <person name="Bartling P."/>
            <person name="Bunk B."/>
            <person name="Overmann J."/>
            <person name="Brinkmann H."/>
            <person name="Petersen J."/>
        </authorList>
    </citation>
    <scope>NUCLEOTIDE SEQUENCE [LARGE SCALE GENOMIC DNA]</scope>
    <source>
        <strain evidence="6 7">MACL11</strain>
    </source>
</reference>
<keyword evidence="3 5" id="KW-1133">Transmembrane helix</keyword>
<name>A0A1U9Z2Q4_9HYPH</name>
<dbReference type="PANTHER" id="PTHR36926">
    <property type="entry name" value="COLICIN V PRODUCTION PROTEIN"/>
    <property type="match status" value="1"/>
</dbReference>
<proteinExistence type="predicted"/>
<dbReference type="PANTHER" id="PTHR36926:SF1">
    <property type="entry name" value="COLICIN V PRODUCTION PROTEIN"/>
    <property type="match status" value="1"/>
</dbReference>
<gene>
    <name evidence="6" type="primary">cvpA</name>
    <name evidence="6" type="ORF">Mame_02657</name>
</gene>
<dbReference type="KEGG" id="mmed:Mame_02657"/>
<dbReference type="GO" id="GO:0009403">
    <property type="term" value="P:toxin biosynthetic process"/>
    <property type="evidence" value="ECO:0007669"/>
    <property type="project" value="InterPro"/>
</dbReference>
<evidence type="ECO:0000256" key="3">
    <source>
        <dbReference type="ARBA" id="ARBA00022989"/>
    </source>
</evidence>
<feature type="transmembrane region" description="Helical" evidence="5">
    <location>
        <begin position="103"/>
        <end position="126"/>
    </location>
</feature>
<feature type="transmembrane region" description="Helical" evidence="5">
    <location>
        <begin position="30"/>
        <end position="51"/>
    </location>
</feature>
<comment type="subcellular location">
    <subcellularLocation>
        <location evidence="1">Membrane</location>
        <topology evidence="1">Multi-pass membrane protein</topology>
    </subcellularLocation>
</comment>
<dbReference type="RefSeq" id="WP_018066479.1">
    <property type="nucleotide sequence ID" value="NZ_AQWH01000023.1"/>
</dbReference>
<feature type="transmembrane region" description="Helical" evidence="5">
    <location>
        <begin position="6"/>
        <end position="23"/>
    </location>
</feature>
<dbReference type="OrthoDB" id="9806894at2"/>
<dbReference type="InterPro" id="IPR003825">
    <property type="entry name" value="Colicin-V_CvpA"/>
</dbReference>
<keyword evidence="7" id="KW-1185">Reference proteome</keyword>
<accession>A0A1U9Z2Q4</accession>
<dbReference type="GO" id="GO:0016020">
    <property type="term" value="C:membrane"/>
    <property type="evidence" value="ECO:0007669"/>
    <property type="project" value="UniProtKB-SubCell"/>
</dbReference>
<protein>
    <submittedName>
        <fullName evidence="6">Pur regulon 18 kDa protein</fullName>
    </submittedName>
</protein>
<feature type="transmembrane region" description="Helical" evidence="5">
    <location>
        <begin position="63"/>
        <end position="83"/>
    </location>
</feature>
<evidence type="ECO:0000256" key="5">
    <source>
        <dbReference type="SAM" id="Phobius"/>
    </source>
</evidence>
<keyword evidence="4 5" id="KW-0472">Membrane</keyword>
<dbReference type="InterPro" id="IPR052719">
    <property type="entry name" value="CvpA-like"/>
</dbReference>
<evidence type="ECO:0000313" key="6">
    <source>
        <dbReference type="EMBL" id="AQZ51983.1"/>
    </source>
</evidence>
<evidence type="ECO:0000256" key="1">
    <source>
        <dbReference type="ARBA" id="ARBA00004141"/>
    </source>
</evidence>
<evidence type="ECO:0000256" key="4">
    <source>
        <dbReference type="ARBA" id="ARBA00023136"/>
    </source>
</evidence>
<dbReference type="Pfam" id="PF02674">
    <property type="entry name" value="Colicin_V"/>
    <property type="match status" value="1"/>
</dbReference>